<dbReference type="PANTHER" id="PTHR12106">
    <property type="entry name" value="SORTILIN RELATED"/>
    <property type="match status" value="1"/>
</dbReference>
<dbReference type="GO" id="GO:0005794">
    <property type="term" value="C:Golgi apparatus"/>
    <property type="evidence" value="ECO:0007669"/>
    <property type="project" value="TreeGrafter"/>
</dbReference>
<protein>
    <recommendedName>
        <fullName evidence="7">VPS10 domain-containing protein</fullName>
    </recommendedName>
</protein>
<dbReference type="GO" id="GO:0006892">
    <property type="term" value="P:post-Golgi vesicle-mediated transport"/>
    <property type="evidence" value="ECO:0007669"/>
    <property type="project" value="TreeGrafter"/>
</dbReference>
<organism evidence="8">
    <name type="scientific">Vannella robusta</name>
    <dbReference type="NCBI Taxonomy" id="1487602"/>
    <lineage>
        <taxon>Eukaryota</taxon>
        <taxon>Amoebozoa</taxon>
        <taxon>Discosea</taxon>
        <taxon>Flabellinia</taxon>
        <taxon>Vannellidae</taxon>
        <taxon>Vannella</taxon>
    </lineage>
</organism>
<feature type="domain" description="VPS10" evidence="7">
    <location>
        <begin position="52"/>
        <end position="678"/>
    </location>
</feature>
<dbReference type="SUPFAM" id="SSF110296">
    <property type="entry name" value="Oligoxyloglucan reducing end-specific cellobiohydrolase"/>
    <property type="match status" value="2"/>
</dbReference>
<dbReference type="Gene3D" id="2.130.10.10">
    <property type="entry name" value="YVTN repeat-like/Quinoprotein amine dehydrogenase"/>
    <property type="match status" value="1"/>
</dbReference>
<keyword evidence="5" id="KW-1133">Transmembrane helix</keyword>
<evidence type="ECO:0000256" key="1">
    <source>
        <dbReference type="ARBA" id="ARBA00004370"/>
    </source>
</evidence>
<keyword evidence="2" id="KW-0677">Repeat</keyword>
<dbReference type="SMART" id="SM00602">
    <property type="entry name" value="VPS10"/>
    <property type="match status" value="1"/>
</dbReference>
<reference evidence="8" key="1">
    <citation type="submission" date="2021-01" db="EMBL/GenBank/DDBJ databases">
        <authorList>
            <person name="Corre E."/>
            <person name="Pelletier E."/>
            <person name="Niang G."/>
            <person name="Scheremetjew M."/>
            <person name="Finn R."/>
            <person name="Kale V."/>
            <person name="Holt S."/>
            <person name="Cochrane G."/>
            <person name="Meng A."/>
            <person name="Brown T."/>
            <person name="Cohen L."/>
        </authorList>
    </citation>
    <scope>NUCLEOTIDE SEQUENCE</scope>
    <source>
        <strain evidence="8">DIVA3 518/3/11/1/6</strain>
    </source>
</reference>
<evidence type="ECO:0000259" key="7">
    <source>
        <dbReference type="SMART" id="SM00602"/>
    </source>
</evidence>
<dbReference type="InterPro" id="IPR031778">
    <property type="entry name" value="Sortilin_N"/>
</dbReference>
<dbReference type="EMBL" id="HBKP01013445">
    <property type="protein sequence ID" value="CAE2222116.1"/>
    <property type="molecule type" value="Transcribed_RNA"/>
</dbReference>
<evidence type="ECO:0000256" key="3">
    <source>
        <dbReference type="ARBA" id="ARBA00023136"/>
    </source>
</evidence>
<proteinExistence type="predicted"/>
<dbReference type="AlphaFoldDB" id="A0A7S4I8T8"/>
<sequence length="764" mass="85144">MRGAPQVSFFVLLLFVSFSLQLECEDFQIASEKRKVDGRVVQILFADSENTQIYVLTSKNSVYKSSDGGESWKKQMSYMSHSDDKQPGYDEAGVQKMFKSPIDGHVLFMGFGYQYWTTDGNDQSYDYYHDKDSAWKEFIPSTQQGDAILGIKYSGSCLVYESCYKSLYYSEDWGANWILLRSYIYKASWADNGSIYTISVPNELQSGTQDAIPKASRVLYRINSQAEVLYESAPGFFDFDNSNGVIYAVNQVNGTLQMSISTDRAASFIPAKFFDSVSDYPQDVSQYTLIDNSDGVTYLHVNRANSINYGTIYEANTNECEFWPSLRSNRVSPGTHIIDFQPILGQNGIFIANQYNISLLMGDSPVNEQYVTSVISRNKGGSWSPLPVPANSLCSSPSCSLHLSGPVDGAEILTSREIPGLLLASGNEGTVRLTRDDNVNLYLSRNSGVTWERVQEGPRVFNWGNYGSLFVSTTAASETSSVEFSWDQGKSWDSCEYYSEPMEVEGIVPIGADSLEFLVYGSTDIDGDLDGYVFYLNFSENMTSVCTGQNAPGDIASDFEAWSTMWEDDCLLGESTTYTRRRRESVCLVTSPPFAVSSATCECSRDDYICDTPCYTPEMGENGEIDCVLRDECKSMEDEYECDEETVTSKGYQLIQGDTCKGGLNLAATQQNCTSSTVTTYSAFAVDFLSYVMLAVFIGLSIFSLVVLLILFLYKTNDSVHQKLSPLIPDWCTREPGAVDEDEDKLYSQLDDSSSHSLIDDMFE</sequence>
<dbReference type="InterPro" id="IPR006581">
    <property type="entry name" value="VPS10"/>
</dbReference>
<evidence type="ECO:0000256" key="5">
    <source>
        <dbReference type="SAM" id="Phobius"/>
    </source>
</evidence>
<feature type="signal peptide" evidence="6">
    <location>
        <begin position="1"/>
        <end position="24"/>
    </location>
</feature>
<keyword evidence="6" id="KW-0732">Signal</keyword>
<keyword evidence="5" id="KW-0812">Transmembrane</keyword>
<evidence type="ECO:0000256" key="4">
    <source>
        <dbReference type="ARBA" id="ARBA00023180"/>
    </source>
</evidence>
<gene>
    <name evidence="8" type="ORF">VSP0166_LOCUS9550</name>
</gene>
<dbReference type="GO" id="GO:0016020">
    <property type="term" value="C:membrane"/>
    <property type="evidence" value="ECO:0007669"/>
    <property type="project" value="UniProtKB-SubCell"/>
</dbReference>
<accession>A0A7S4I8T8</accession>
<keyword evidence="4" id="KW-0325">Glycoprotein</keyword>
<keyword evidence="3 5" id="KW-0472">Membrane</keyword>
<dbReference type="InterPro" id="IPR015943">
    <property type="entry name" value="WD40/YVTN_repeat-like_dom_sf"/>
</dbReference>
<feature type="transmembrane region" description="Helical" evidence="5">
    <location>
        <begin position="688"/>
        <end position="714"/>
    </location>
</feature>
<evidence type="ECO:0000256" key="6">
    <source>
        <dbReference type="SAM" id="SignalP"/>
    </source>
</evidence>
<dbReference type="InterPro" id="IPR031777">
    <property type="entry name" value="Sortilin_C"/>
</dbReference>
<dbReference type="Pfam" id="PF15902">
    <property type="entry name" value="Sortilin-Vps10"/>
    <property type="match status" value="1"/>
</dbReference>
<dbReference type="Gene3D" id="3.30.60.270">
    <property type="match status" value="1"/>
</dbReference>
<dbReference type="Gene3D" id="2.10.70.80">
    <property type="match status" value="1"/>
</dbReference>
<name>A0A7S4I8T8_9EUKA</name>
<dbReference type="PANTHER" id="PTHR12106:SF27">
    <property type="entry name" value="SORTILIN-RELATED RECEPTOR"/>
    <property type="match status" value="1"/>
</dbReference>
<dbReference type="Pfam" id="PF15901">
    <property type="entry name" value="Sortilin_C"/>
    <property type="match status" value="1"/>
</dbReference>
<evidence type="ECO:0000256" key="2">
    <source>
        <dbReference type="ARBA" id="ARBA00022737"/>
    </source>
</evidence>
<dbReference type="InterPro" id="IPR050310">
    <property type="entry name" value="VPS10-sortilin"/>
</dbReference>
<evidence type="ECO:0000313" key="8">
    <source>
        <dbReference type="EMBL" id="CAE2222116.1"/>
    </source>
</evidence>
<feature type="chain" id="PRO_5031192228" description="VPS10 domain-containing protein" evidence="6">
    <location>
        <begin position="25"/>
        <end position="764"/>
    </location>
</feature>
<comment type="subcellular location">
    <subcellularLocation>
        <location evidence="1">Membrane</location>
    </subcellularLocation>
</comment>